<dbReference type="SMART" id="SM01060">
    <property type="entry name" value="Catalase"/>
    <property type="match status" value="1"/>
</dbReference>
<dbReference type="SUPFAM" id="SSF56634">
    <property type="entry name" value="Heme-dependent catalase-like"/>
    <property type="match status" value="1"/>
</dbReference>
<gene>
    <name evidence="13" type="ORF">PRZ48_010271</name>
</gene>
<feature type="chain" id="PRO_5047127684" description="Catalase" evidence="11">
    <location>
        <begin position="21"/>
        <end position="712"/>
    </location>
</feature>
<keyword evidence="4 10" id="KW-0575">Peroxidase</keyword>
<dbReference type="InterPro" id="IPR024708">
    <property type="entry name" value="Catalase_AS"/>
</dbReference>
<feature type="signal peptide" evidence="11">
    <location>
        <begin position="1"/>
        <end position="20"/>
    </location>
</feature>
<comment type="cofactor">
    <cofactor evidence="1 10">
        <name>heme</name>
        <dbReference type="ChEBI" id="CHEBI:30413"/>
    </cofactor>
</comment>
<reference evidence="13 14" key="1">
    <citation type="journal article" date="2023" name="G3 (Bethesda)">
        <title>A chromosome-level genome assembly of Zasmidium syzygii isolated from banana leaves.</title>
        <authorList>
            <person name="van Westerhoven A.C."/>
            <person name="Mehrabi R."/>
            <person name="Talebi R."/>
            <person name="Steentjes M.B.F."/>
            <person name="Corcolon B."/>
            <person name="Chong P.A."/>
            <person name="Kema G.H.J."/>
            <person name="Seidl M.F."/>
        </authorList>
    </citation>
    <scope>NUCLEOTIDE SEQUENCE [LARGE SCALE GENOMIC DNA]</scope>
    <source>
        <strain evidence="13 14">P124</strain>
    </source>
</reference>
<dbReference type="Gene3D" id="1.20.1370.20">
    <property type="match status" value="1"/>
</dbReference>
<evidence type="ECO:0000256" key="10">
    <source>
        <dbReference type="PIRNR" id="PIRNR038927"/>
    </source>
</evidence>
<evidence type="ECO:0000256" key="9">
    <source>
        <dbReference type="ARBA" id="ARBA00023324"/>
    </source>
</evidence>
<dbReference type="EMBL" id="JAXOVC010000008">
    <property type="protein sequence ID" value="KAK4497618.1"/>
    <property type="molecule type" value="Genomic_DNA"/>
</dbReference>
<sequence length="712" mass="77188">MKPIQITTLAIGFAIQSVSSQDVTQQKINQLDNAAYSTNGKIETTGEGVQVNTSNSLRAGPRGYNLLQDTSGRKKLIHFDRERVPERVVHALGSGAYGQFESYGDWSNITSACWLQEEAVSEAFTRFSVVVASTGGSEVNRDTHGFATKIYSKCGNQDLVGNHLPSFFINDGIDFPDLIHAVKQEADKGFPTDGTAHRTAYDFFNLHPEGSFQLMTVLSDLGIPRDERHISGNGVHTYRFINEAGNSTFFKWYWIPTLGLRSLVYDEATTLAGKQGNWERIDLYNNIEAGNYPEWELAVQMFPDDGTFMYKGYDLLIPTQVIPFDVAPLVKLGKLTLNRNFQNFFAEPEAISFAPSNVVDGVSWVPDPLLQWRLMSYDDTASHRHGSPNSYLLPINKAIAPVNNNYRDGYMQPLIFQGNQTSTPNDIGGVSSADANETLPYTSPGETAGQGPIGRYAPFYDTFYQTRMFWYGLGKYAQQHTVDAYRFELANVGDNAVVQRYIDETLNNIDNCLARRVAYGIGATMPPVGSGPMANNTQGPNAFASSFYTLDTNQTKSNVGLQVAVVANDTLLSSSDVEAMMPLLSAQKVNLTIVAPKIGTLASGVNATASFLISSSVLYDAVFIGSSGNASSAASLTTEMASFIQQAYSHGKAVGALGSSGQAFLAGMGISNQPGVFAGDAGAVTTEVLDALSGPVRFPQRFPTDDLAAICG</sequence>
<evidence type="ECO:0000256" key="1">
    <source>
        <dbReference type="ARBA" id="ARBA00001971"/>
    </source>
</evidence>
<evidence type="ECO:0000256" key="4">
    <source>
        <dbReference type="ARBA" id="ARBA00022559"/>
    </source>
</evidence>
<evidence type="ECO:0000313" key="14">
    <source>
        <dbReference type="Proteomes" id="UP001305779"/>
    </source>
</evidence>
<dbReference type="InterPro" id="IPR024712">
    <property type="entry name" value="Catalase_clade2"/>
</dbReference>
<dbReference type="InterPro" id="IPR010582">
    <property type="entry name" value="Catalase_immune_responsive"/>
</dbReference>
<evidence type="ECO:0000313" key="13">
    <source>
        <dbReference type="EMBL" id="KAK4497618.1"/>
    </source>
</evidence>
<keyword evidence="5 10" id="KW-0349">Heme</keyword>
<dbReference type="PROSITE" id="PS00438">
    <property type="entry name" value="CATALASE_2"/>
    <property type="match status" value="1"/>
</dbReference>
<evidence type="ECO:0000256" key="11">
    <source>
        <dbReference type="SAM" id="SignalP"/>
    </source>
</evidence>
<keyword evidence="9 10" id="KW-0376">Hydrogen peroxide</keyword>
<dbReference type="PRINTS" id="PR00067">
    <property type="entry name" value="CATALASE"/>
</dbReference>
<dbReference type="PANTHER" id="PTHR42821:SF3">
    <property type="entry name" value="CATALASE B"/>
    <property type="match status" value="1"/>
</dbReference>
<dbReference type="PANTHER" id="PTHR42821">
    <property type="entry name" value="CATALASE"/>
    <property type="match status" value="1"/>
</dbReference>
<dbReference type="EC" id="1.11.1.6" evidence="3 10"/>
<dbReference type="InterPro" id="IPR029062">
    <property type="entry name" value="Class_I_gatase-like"/>
</dbReference>
<comment type="catalytic activity">
    <reaction evidence="10">
        <text>2 H2O2 = O2 + 2 H2O</text>
        <dbReference type="Rhea" id="RHEA:20309"/>
        <dbReference type="ChEBI" id="CHEBI:15377"/>
        <dbReference type="ChEBI" id="CHEBI:15379"/>
        <dbReference type="ChEBI" id="CHEBI:16240"/>
        <dbReference type="EC" id="1.11.1.6"/>
    </reaction>
</comment>
<comment type="function">
    <text evidence="10">Occurs in almost all aerobically respiring organisms and serves to protect cells from the toxic effects of hydrogen peroxide.</text>
</comment>
<dbReference type="PROSITE" id="PS51402">
    <property type="entry name" value="CATALASE_3"/>
    <property type="match status" value="1"/>
</dbReference>
<proteinExistence type="inferred from homology"/>
<dbReference type="SUPFAM" id="SSF52317">
    <property type="entry name" value="Class I glutamine amidotransferase-like"/>
    <property type="match status" value="1"/>
</dbReference>
<dbReference type="Pfam" id="PF06628">
    <property type="entry name" value="Catalase-rel"/>
    <property type="match status" value="1"/>
</dbReference>
<feature type="domain" description="Catalase core" evidence="12">
    <location>
        <begin position="44"/>
        <end position="431"/>
    </location>
</feature>
<dbReference type="Gene3D" id="2.40.180.10">
    <property type="entry name" value="Catalase core domain"/>
    <property type="match status" value="1"/>
</dbReference>
<dbReference type="Pfam" id="PF18011">
    <property type="entry name" value="Catalase_C"/>
    <property type="match status" value="1"/>
</dbReference>
<organism evidence="13 14">
    <name type="scientific">Zasmidium cellare</name>
    <name type="common">Wine cellar mold</name>
    <name type="synonym">Racodium cellare</name>
    <dbReference type="NCBI Taxonomy" id="395010"/>
    <lineage>
        <taxon>Eukaryota</taxon>
        <taxon>Fungi</taxon>
        <taxon>Dikarya</taxon>
        <taxon>Ascomycota</taxon>
        <taxon>Pezizomycotina</taxon>
        <taxon>Dothideomycetes</taxon>
        <taxon>Dothideomycetidae</taxon>
        <taxon>Mycosphaerellales</taxon>
        <taxon>Mycosphaerellaceae</taxon>
        <taxon>Zasmidium</taxon>
    </lineage>
</organism>
<keyword evidence="6 10" id="KW-0479">Metal-binding</keyword>
<evidence type="ECO:0000256" key="2">
    <source>
        <dbReference type="ARBA" id="ARBA00005329"/>
    </source>
</evidence>
<comment type="similarity">
    <text evidence="2 10">Belongs to the catalase family.</text>
</comment>
<dbReference type="InterPro" id="IPR041399">
    <property type="entry name" value="Catalase_large_C"/>
</dbReference>
<dbReference type="InterPro" id="IPR043156">
    <property type="entry name" value="Catalase_clade2_helical"/>
</dbReference>
<comment type="caution">
    <text evidence="13">The sequence shown here is derived from an EMBL/GenBank/DDBJ whole genome shotgun (WGS) entry which is preliminary data.</text>
</comment>
<dbReference type="Proteomes" id="UP001305779">
    <property type="component" value="Unassembled WGS sequence"/>
</dbReference>
<evidence type="ECO:0000256" key="3">
    <source>
        <dbReference type="ARBA" id="ARBA00012314"/>
    </source>
</evidence>
<dbReference type="InterPro" id="IPR011614">
    <property type="entry name" value="Catalase_core"/>
</dbReference>
<keyword evidence="11" id="KW-0732">Signal</keyword>
<evidence type="ECO:0000256" key="5">
    <source>
        <dbReference type="ARBA" id="ARBA00022617"/>
    </source>
</evidence>
<dbReference type="Pfam" id="PF00199">
    <property type="entry name" value="Catalase"/>
    <property type="match status" value="1"/>
</dbReference>
<dbReference type="PIRSF" id="PIRSF038927">
    <property type="entry name" value="Catalase_clade2"/>
    <property type="match status" value="1"/>
</dbReference>
<dbReference type="Gene3D" id="3.40.50.880">
    <property type="match status" value="1"/>
</dbReference>
<evidence type="ECO:0000259" key="12">
    <source>
        <dbReference type="SMART" id="SM01060"/>
    </source>
</evidence>
<keyword evidence="7 10" id="KW-0560">Oxidoreductase</keyword>
<dbReference type="InterPro" id="IPR018028">
    <property type="entry name" value="Catalase"/>
</dbReference>
<keyword evidence="8 10" id="KW-0408">Iron</keyword>
<keyword evidence="14" id="KW-1185">Reference proteome</keyword>
<protein>
    <recommendedName>
        <fullName evidence="3 10">Catalase</fullName>
        <ecNumber evidence="3 10">1.11.1.6</ecNumber>
    </recommendedName>
</protein>
<evidence type="ECO:0000256" key="7">
    <source>
        <dbReference type="ARBA" id="ARBA00023002"/>
    </source>
</evidence>
<name>A0ABR0E8N3_ZASCE</name>
<accession>A0ABR0E8N3</accession>
<evidence type="ECO:0000256" key="6">
    <source>
        <dbReference type="ARBA" id="ARBA00022723"/>
    </source>
</evidence>
<evidence type="ECO:0000256" key="8">
    <source>
        <dbReference type="ARBA" id="ARBA00023004"/>
    </source>
</evidence>
<dbReference type="InterPro" id="IPR020835">
    <property type="entry name" value="Catalase_sf"/>
</dbReference>